<feature type="site" description="Positions MEP for the nucleophilic attack" evidence="7">
    <location>
        <position position="179"/>
    </location>
</feature>
<dbReference type="Gene3D" id="3.90.550.10">
    <property type="entry name" value="Spore Coat Polysaccharide Biosynthesis Protein SpsA, Chain A"/>
    <property type="match status" value="1"/>
</dbReference>
<comment type="caution">
    <text evidence="8">The sequence shown here is derived from an EMBL/GenBank/DDBJ whole genome shotgun (WGS) entry which is preliminary data.</text>
</comment>
<keyword evidence="9" id="KW-1185">Reference proteome</keyword>
<keyword evidence="6 7" id="KW-0414">Isoprene biosynthesis</keyword>
<dbReference type="Pfam" id="PF01128">
    <property type="entry name" value="IspD"/>
    <property type="match status" value="1"/>
</dbReference>
<dbReference type="PANTHER" id="PTHR32125:SF4">
    <property type="entry name" value="2-C-METHYL-D-ERYTHRITOL 4-PHOSPHATE CYTIDYLYLTRANSFERASE, CHLOROPLASTIC"/>
    <property type="match status" value="1"/>
</dbReference>
<evidence type="ECO:0000256" key="4">
    <source>
        <dbReference type="ARBA" id="ARBA00022679"/>
    </source>
</evidence>
<dbReference type="GO" id="GO:0050518">
    <property type="term" value="F:2-C-methyl-D-erythritol 4-phosphate cytidylyltransferase activity"/>
    <property type="evidence" value="ECO:0007669"/>
    <property type="project" value="UniProtKB-EC"/>
</dbReference>
<dbReference type="InterPro" id="IPR050088">
    <property type="entry name" value="IspD/TarI_cytidylyltransf_bact"/>
</dbReference>
<dbReference type="RefSeq" id="WP_380579231.1">
    <property type="nucleotide sequence ID" value="NZ_JBHSQJ010000007.1"/>
</dbReference>
<name>A0ABW1FUH3_9ACTN</name>
<comment type="function">
    <text evidence="7">Catalyzes the formation of 4-diphosphocytidyl-2-C-methyl-D-erythritol from CTP and 2-C-methyl-D-erythritol 4-phosphate (MEP).</text>
</comment>
<protein>
    <recommendedName>
        <fullName evidence="7">2-C-methyl-D-erythritol 4-phosphate cytidylyltransferase</fullName>
        <ecNumber evidence="7">2.7.7.60</ecNumber>
    </recommendedName>
    <alternativeName>
        <fullName evidence="7">4-diphosphocytidyl-2C-methyl-D-erythritol synthase</fullName>
    </alternativeName>
    <alternativeName>
        <fullName evidence="7">MEP cytidylyltransferase</fullName>
        <shortName evidence="7">MCT</shortName>
    </alternativeName>
</protein>
<dbReference type="HAMAP" id="MF_00108">
    <property type="entry name" value="IspD"/>
    <property type="match status" value="1"/>
</dbReference>
<dbReference type="PROSITE" id="PS01295">
    <property type="entry name" value="ISPD"/>
    <property type="match status" value="1"/>
</dbReference>
<accession>A0ABW1FUH3</accession>
<sequence length="258" mass="26676">MSVSHALPIPPKERNLNAAAVVPAAGRGERLGPGAPKALRELGGVPILVHAVRALARSRAVSLVVVAAPPEGVAEVRTLLEDAGLGTLEGTSLTVVAGGATRQESVRLALAEVPEDVDIVLVHDAARPLVPVEVVDAVVRAVADGAEGVVPAVPLADTVKQIEPVAPGRPEPVVGTPERALLRAVQTPQGFPRARLADVHAKAAAEEFEATDDAGLVERFGGQVVVVPGHEEAFKVTRPLDLVLAEAVLARRRANDGY</sequence>
<evidence type="ECO:0000256" key="3">
    <source>
        <dbReference type="ARBA" id="ARBA00009789"/>
    </source>
</evidence>
<proteinExistence type="inferred from homology"/>
<evidence type="ECO:0000256" key="6">
    <source>
        <dbReference type="ARBA" id="ARBA00023229"/>
    </source>
</evidence>
<evidence type="ECO:0000256" key="5">
    <source>
        <dbReference type="ARBA" id="ARBA00022695"/>
    </source>
</evidence>
<feature type="site" description="Positions MEP for the nucleophilic attack" evidence="7">
    <location>
        <position position="235"/>
    </location>
</feature>
<comment type="similarity">
    <text evidence="3 7">Belongs to the IspD/TarI cytidylyltransferase family. IspD subfamily.</text>
</comment>
<comment type="catalytic activity">
    <reaction evidence="1 7">
        <text>2-C-methyl-D-erythritol 4-phosphate + CTP + H(+) = 4-CDP-2-C-methyl-D-erythritol + diphosphate</text>
        <dbReference type="Rhea" id="RHEA:13429"/>
        <dbReference type="ChEBI" id="CHEBI:15378"/>
        <dbReference type="ChEBI" id="CHEBI:33019"/>
        <dbReference type="ChEBI" id="CHEBI:37563"/>
        <dbReference type="ChEBI" id="CHEBI:57823"/>
        <dbReference type="ChEBI" id="CHEBI:58262"/>
        <dbReference type="EC" id="2.7.7.60"/>
    </reaction>
</comment>
<evidence type="ECO:0000256" key="2">
    <source>
        <dbReference type="ARBA" id="ARBA00004787"/>
    </source>
</evidence>
<dbReference type="InterPro" id="IPR029044">
    <property type="entry name" value="Nucleotide-diphossugar_trans"/>
</dbReference>
<keyword evidence="4 7" id="KW-0808">Transferase</keyword>
<comment type="pathway">
    <text evidence="2 7">Isoprenoid biosynthesis; isopentenyl diphosphate biosynthesis via DXP pathway; isopentenyl diphosphate from 1-deoxy-D-xylulose 5-phosphate: step 2/6.</text>
</comment>
<feature type="site" description="Transition state stabilizer" evidence="7">
    <location>
        <position position="30"/>
    </location>
</feature>
<gene>
    <name evidence="7 8" type="primary">ispD</name>
    <name evidence="8" type="ORF">ACFP3V_02270</name>
</gene>
<keyword evidence="5 7" id="KW-0548">Nucleotidyltransferase</keyword>
<dbReference type="Proteomes" id="UP001596174">
    <property type="component" value="Unassembled WGS sequence"/>
</dbReference>
<dbReference type="NCBIfam" id="TIGR00453">
    <property type="entry name" value="ispD"/>
    <property type="match status" value="1"/>
</dbReference>
<dbReference type="CDD" id="cd02516">
    <property type="entry name" value="CDP-ME_synthetase"/>
    <property type="match status" value="1"/>
</dbReference>
<feature type="site" description="Transition state stabilizer" evidence="7">
    <location>
        <position position="37"/>
    </location>
</feature>
<organism evidence="8 9">
    <name type="scientific">Streptacidiphilus monticola</name>
    <dbReference type="NCBI Taxonomy" id="2161674"/>
    <lineage>
        <taxon>Bacteria</taxon>
        <taxon>Bacillati</taxon>
        <taxon>Actinomycetota</taxon>
        <taxon>Actinomycetes</taxon>
        <taxon>Kitasatosporales</taxon>
        <taxon>Streptomycetaceae</taxon>
        <taxon>Streptacidiphilus</taxon>
    </lineage>
</organism>
<evidence type="ECO:0000256" key="7">
    <source>
        <dbReference type="HAMAP-Rule" id="MF_00108"/>
    </source>
</evidence>
<dbReference type="EMBL" id="JBHSQJ010000007">
    <property type="protein sequence ID" value="MFC5906046.1"/>
    <property type="molecule type" value="Genomic_DNA"/>
</dbReference>
<dbReference type="InterPro" id="IPR001228">
    <property type="entry name" value="IspD"/>
</dbReference>
<dbReference type="SUPFAM" id="SSF53448">
    <property type="entry name" value="Nucleotide-diphospho-sugar transferases"/>
    <property type="match status" value="1"/>
</dbReference>
<evidence type="ECO:0000256" key="1">
    <source>
        <dbReference type="ARBA" id="ARBA00001282"/>
    </source>
</evidence>
<evidence type="ECO:0000313" key="9">
    <source>
        <dbReference type="Proteomes" id="UP001596174"/>
    </source>
</evidence>
<evidence type="ECO:0000313" key="8">
    <source>
        <dbReference type="EMBL" id="MFC5906046.1"/>
    </source>
</evidence>
<reference evidence="9" key="1">
    <citation type="journal article" date="2019" name="Int. J. Syst. Evol. Microbiol.">
        <title>The Global Catalogue of Microorganisms (GCM) 10K type strain sequencing project: providing services to taxonomists for standard genome sequencing and annotation.</title>
        <authorList>
            <consortium name="The Broad Institute Genomics Platform"/>
            <consortium name="The Broad Institute Genome Sequencing Center for Infectious Disease"/>
            <person name="Wu L."/>
            <person name="Ma J."/>
        </authorList>
    </citation>
    <scope>NUCLEOTIDE SEQUENCE [LARGE SCALE GENOMIC DNA]</scope>
    <source>
        <strain evidence="9">JCM 4816</strain>
    </source>
</reference>
<dbReference type="EC" id="2.7.7.60" evidence="7"/>
<dbReference type="InterPro" id="IPR034683">
    <property type="entry name" value="IspD/TarI"/>
</dbReference>
<dbReference type="PANTHER" id="PTHR32125">
    <property type="entry name" value="2-C-METHYL-D-ERYTHRITOL 4-PHOSPHATE CYTIDYLYLTRANSFERASE, CHLOROPLASTIC"/>
    <property type="match status" value="1"/>
</dbReference>
<dbReference type="InterPro" id="IPR018294">
    <property type="entry name" value="ISPD_synthase_CS"/>
</dbReference>